<evidence type="ECO:0000256" key="3">
    <source>
        <dbReference type="SAM" id="MobiDB-lite"/>
    </source>
</evidence>
<dbReference type="SMART" id="SM00421">
    <property type="entry name" value="HTH_LUXR"/>
    <property type="match status" value="1"/>
</dbReference>
<reference evidence="6" key="1">
    <citation type="submission" date="2018-07" db="EMBL/GenBank/DDBJ databases">
        <title>Streptacidiphilus bronchialis DSM 106435 chromosome.</title>
        <authorList>
            <person name="Batra D."/>
            <person name="Gulvik C.A."/>
        </authorList>
    </citation>
    <scope>NUCLEOTIDE SEQUENCE [LARGE SCALE GENOMIC DNA]</scope>
    <source>
        <strain evidence="6">DSM 106435</strain>
    </source>
</reference>
<keyword evidence="1 5" id="KW-0238">DNA-binding</keyword>
<evidence type="ECO:0000256" key="1">
    <source>
        <dbReference type="ARBA" id="ARBA00023125"/>
    </source>
</evidence>
<dbReference type="Proteomes" id="UP000249340">
    <property type="component" value="Chromosome"/>
</dbReference>
<feature type="region of interest" description="Disordered" evidence="3">
    <location>
        <begin position="1"/>
        <end position="56"/>
    </location>
</feature>
<dbReference type="KEGG" id="stri:C7M71_017785"/>
<dbReference type="InterPro" id="IPR039420">
    <property type="entry name" value="WalR-like"/>
</dbReference>
<dbReference type="InterPro" id="IPR000792">
    <property type="entry name" value="Tscrpt_reg_LuxR_C"/>
</dbReference>
<keyword evidence="2" id="KW-0597">Phosphoprotein</keyword>
<dbReference type="InterPro" id="IPR011006">
    <property type="entry name" value="CheY-like_superfamily"/>
</dbReference>
<dbReference type="OrthoDB" id="3771852at2"/>
<dbReference type="Pfam" id="PF00196">
    <property type="entry name" value="GerE"/>
    <property type="match status" value="1"/>
</dbReference>
<name>A0A345SZ35_9ACTN</name>
<dbReference type="PANTHER" id="PTHR43214:SF43">
    <property type="entry name" value="TWO-COMPONENT RESPONSE REGULATOR"/>
    <property type="match status" value="1"/>
</dbReference>
<sequence>MGDHKRARPCRGSTCRRSNRQRTEGISDQYSGNARRRRRAAPTMHARVGGTGRSTGRAVQGYGTGRGSCGMGPDGNDEAIPVIRVAAVDDHPILLDGIGAHFARHAPDIRLVATAEDVGALLAEDTGDGAALVVLLDLRLRDGSDIGSNVRRLRATGARVLVFTGEQRPALVRRALDAGALGLVLKEDPQDRLVEAIRTADTGEMYVSSRLAHSIVTDPRGSVRLSAQQSRVLELIARGLPHADIARMLHITEDTLHTHRKRAISAYAKAGDELVGGTGELVYRAVADGHIDIGPDLPERAGP</sequence>
<feature type="domain" description="Response regulatory" evidence="4">
    <location>
        <begin position="84"/>
        <end position="201"/>
    </location>
</feature>
<dbReference type="InterPro" id="IPR001789">
    <property type="entry name" value="Sig_transdc_resp-reg_receiver"/>
</dbReference>
<dbReference type="Gene3D" id="3.40.50.2300">
    <property type="match status" value="1"/>
</dbReference>
<evidence type="ECO:0000313" key="5">
    <source>
        <dbReference type="EMBL" id="AXI78990.1"/>
    </source>
</evidence>
<dbReference type="SUPFAM" id="SSF52172">
    <property type="entry name" value="CheY-like"/>
    <property type="match status" value="1"/>
</dbReference>
<protein>
    <submittedName>
        <fullName evidence="5">DNA-binding response regulator</fullName>
    </submittedName>
</protein>
<gene>
    <name evidence="5" type="ORF">C7M71_017785</name>
</gene>
<evidence type="ECO:0000259" key="4">
    <source>
        <dbReference type="PROSITE" id="PS50110"/>
    </source>
</evidence>
<dbReference type="PRINTS" id="PR00038">
    <property type="entry name" value="HTHLUXR"/>
</dbReference>
<dbReference type="GO" id="GO:0000160">
    <property type="term" value="P:phosphorelay signal transduction system"/>
    <property type="evidence" value="ECO:0007669"/>
    <property type="project" value="InterPro"/>
</dbReference>
<dbReference type="GO" id="GO:0006355">
    <property type="term" value="P:regulation of DNA-templated transcription"/>
    <property type="evidence" value="ECO:0007669"/>
    <property type="project" value="InterPro"/>
</dbReference>
<dbReference type="GO" id="GO:0003677">
    <property type="term" value="F:DNA binding"/>
    <property type="evidence" value="ECO:0007669"/>
    <property type="project" value="UniProtKB-KW"/>
</dbReference>
<accession>A0A345SZ35</accession>
<dbReference type="Pfam" id="PF00072">
    <property type="entry name" value="Response_reg"/>
    <property type="match status" value="1"/>
</dbReference>
<evidence type="ECO:0000313" key="6">
    <source>
        <dbReference type="Proteomes" id="UP000249340"/>
    </source>
</evidence>
<keyword evidence="6" id="KW-1185">Reference proteome</keyword>
<dbReference type="EMBL" id="CP031264">
    <property type="protein sequence ID" value="AXI78990.1"/>
    <property type="molecule type" value="Genomic_DNA"/>
</dbReference>
<dbReference type="SMART" id="SM00448">
    <property type="entry name" value="REC"/>
    <property type="match status" value="1"/>
</dbReference>
<evidence type="ECO:0000256" key="2">
    <source>
        <dbReference type="PROSITE-ProRule" id="PRU00169"/>
    </source>
</evidence>
<dbReference type="PROSITE" id="PS50110">
    <property type="entry name" value="RESPONSE_REGULATORY"/>
    <property type="match status" value="1"/>
</dbReference>
<dbReference type="SUPFAM" id="SSF46894">
    <property type="entry name" value="C-terminal effector domain of the bipartite response regulators"/>
    <property type="match status" value="1"/>
</dbReference>
<proteinExistence type="predicted"/>
<dbReference type="AlphaFoldDB" id="A0A345SZ35"/>
<feature type="modified residue" description="4-aspartylphosphate" evidence="2">
    <location>
        <position position="137"/>
    </location>
</feature>
<dbReference type="PANTHER" id="PTHR43214">
    <property type="entry name" value="TWO-COMPONENT RESPONSE REGULATOR"/>
    <property type="match status" value="1"/>
</dbReference>
<organism evidence="5 6">
    <name type="scientific">Peterkaempfera bronchialis</name>
    <dbReference type="NCBI Taxonomy" id="2126346"/>
    <lineage>
        <taxon>Bacteria</taxon>
        <taxon>Bacillati</taxon>
        <taxon>Actinomycetota</taxon>
        <taxon>Actinomycetes</taxon>
        <taxon>Kitasatosporales</taxon>
        <taxon>Streptomycetaceae</taxon>
        <taxon>Peterkaempfera</taxon>
    </lineage>
</organism>
<dbReference type="InterPro" id="IPR016032">
    <property type="entry name" value="Sig_transdc_resp-reg_C-effctor"/>
</dbReference>